<evidence type="ECO:0000256" key="2">
    <source>
        <dbReference type="ARBA" id="ARBA00022777"/>
    </source>
</evidence>
<protein>
    <submittedName>
        <fullName evidence="4">Dihydroxyacetone kinase subunit L</fullName>
    </submittedName>
</protein>
<proteinExistence type="predicted"/>
<sequence length="215" mass="22706">MNTTTLDDVALVVKTMAVTALENEKYFSELDAAAGDADFGVSLAAGFQVVNDDWEQLDRSSIGNFLLKISMIITGKVGGCSGPIWGTGFMKAGLLSKDKETLQIADLVAMLRAGIDGIMARGGAKAGDKTLLDALIPMTDKLEEFVDTPTAAAQIRQTLTAVAEQAIETTSAWEAKRGRQSFTGARSIGTPDPGIVAIATMMRAINNTFDGAARR</sequence>
<dbReference type="FunFam" id="1.25.40.340:FF:000002">
    <property type="entry name" value="Dihydroxyacetone kinase, L subunit"/>
    <property type="match status" value="1"/>
</dbReference>
<dbReference type="InterPro" id="IPR012737">
    <property type="entry name" value="DhaK_L_YcgS"/>
</dbReference>
<dbReference type="OrthoDB" id="9800291at2"/>
<comment type="caution">
    <text evidence="4">The sequence shown here is derived from an EMBL/GenBank/DDBJ whole genome shotgun (WGS) entry which is preliminary data.</text>
</comment>
<dbReference type="GO" id="GO:0005829">
    <property type="term" value="C:cytosol"/>
    <property type="evidence" value="ECO:0007669"/>
    <property type="project" value="TreeGrafter"/>
</dbReference>
<dbReference type="PANTHER" id="PTHR28629:SF4">
    <property type="entry name" value="TRIOKINASE_FMN CYCLASE"/>
    <property type="match status" value="1"/>
</dbReference>
<evidence type="ECO:0000313" key="4">
    <source>
        <dbReference type="EMBL" id="TQV78197.1"/>
    </source>
</evidence>
<keyword evidence="5" id="KW-1185">Reference proteome</keyword>
<gene>
    <name evidence="4" type="primary">dhaL</name>
    <name evidence="4" type="ORF">FKG94_14090</name>
</gene>
<evidence type="ECO:0000256" key="1">
    <source>
        <dbReference type="ARBA" id="ARBA00022679"/>
    </source>
</evidence>
<dbReference type="InterPro" id="IPR050861">
    <property type="entry name" value="Dihydroxyacetone_Kinase"/>
</dbReference>
<feature type="domain" description="DhaL" evidence="3">
    <location>
        <begin position="7"/>
        <end position="207"/>
    </location>
</feature>
<dbReference type="EMBL" id="VHSG01000013">
    <property type="protein sequence ID" value="TQV78197.1"/>
    <property type="molecule type" value="Genomic_DNA"/>
</dbReference>
<dbReference type="AlphaFoldDB" id="A0A545TLS6"/>
<dbReference type="GO" id="GO:0019563">
    <property type="term" value="P:glycerol catabolic process"/>
    <property type="evidence" value="ECO:0007669"/>
    <property type="project" value="TreeGrafter"/>
</dbReference>
<dbReference type="PROSITE" id="PS51480">
    <property type="entry name" value="DHAL"/>
    <property type="match status" value="1"/>
</dbReference>
<dbReference type="Gene3D" id="1.25.40.340">
    <property type="match status" value="1"/>
</dbReference>
<dbReference type="SUPFAM" id="SSF101473">
    <property type="entry name" value="DhaL-like"/>
    <property type="match status" value="1"/>
</dbReference>
<dbReference type="NCBIfam" id="TIGR02365">
    <property type="entry name" value="dha_L_ycgS"/>
    <property type="match status" value="1"/>
</dbReference>
<dbReference type="InterPro" id="IPR004007">
    <property type="entry name" value="DhaL_dom"/>
</dbReference>
<dbReference type="Pfam" id="PF02734">
    <property type="entry name" value="Dak2"/>
    <property type="match status" value="1"/>
</dbReference>
<keyword evidence="1" id="KW-0808">Transferase</keyword>
<organism evidence="4 5">
    <name type="scientific">Exilibacterium tricleocarpae</name>
    <dbReference type="NCBI Taxonomy" id="2591008"/>
    <lineage>
        <taxon>Bacteria</taxon>
        <taxon>Pseudomonadati</taxon>
        <taxon>Pseudomonadota</taxon>
        <taxon>Gammaproteobacteria</taxon>
        <taxon>Cellvibrionales</taxon>
        <taxon>Cellvibrionaceae</taxon>
        <taxon>Exilibacterium</taxon>
    </lineage>
</organism>
<dbReference type="PANTHER" id="PTHR28629">
    <property type="entry name" value="TRIOKINASE/FMN CYCLASE"/>
    <property type="match status" value="1"/>
</dbReference>
<reference evidence="4 5" key="1">
    <citation type="submission" date="2019-06" db="EMBL/GenBank/DDBJ databases">
        <title>Whole genome sequence for Cellvibrionaceae sp. R142.</title>
        <authorList>
            <person name="Wang G."/>
        </authorList>
    </citation>
    <scope>NUCLEOTIDE SEQUENCE [LARGE SCALE GENOMIC DNA]</scope>
    <source>
        <strain evidence="4 5">R142</strain>
    </source>
</reference>
<dbReference type="Proteomes" id="UP000319732">
    <property type="component" value="Unassembled WGS sequence"/>
</dbReference>
<evidence type="ECO:0000259" key="3">
    <source>
        <dbReference type="PROSITE" id="PS51480"/>
    </source>
</evidence>
<keyword evidence="2 4" id="KW-0418">Kinase</keyword>
<dbReference type="RefSeq" id="WP_142904977.1">
    <property type="nucleotide sequence ID" value="NZ_ML660094.1"/>
</dbReference>
<dbReference type="GO" id="GO:0004371">
    <property type="term" value="F:glycerone kinase activity"/>
    <property type="evidence" value="ECO:0007669"/>
    <property type="project" value="InterPro"/>
</dbReference>
<name>A0A545TLS6_9GAMM</name>
<dbReference type="InterPro" id="IPR036117">
    <property type="entry name" value="DhaL_dom_sf"/>
</dbReference>
<accession>A0A545TLS6</accession>
<dbReference type="SMART" id="SM01120">
    <property type="entry name" value="Dak2"/>
    <property type="match status" value="1"/>
</dbReference>
<evidence type="ECO:0000313" key="5">
    <source>
        <dbReference type="Proteomes" id="UP000319732"/>
    </source>
</evidence>